<dbReference type="Proteomes" id="UP000006548">
    <property type="component" value="Chromosome 1"/>
</dbReference>
<evidence type="ECO:0000313" key="1">
    <source>
        <dbReference type="Araport" id="AT1G39060"/>
    </source>
</evidence>
<proteinExistence type="predicted"/>
<protein>
    <submittedName>
        <fullName evidence="2">Uncharacterized protein</fullName>
    </submittedName>
</protein>
<organism evidence="2 3">
    <name type="scientific">Arabidopsis thaliana</name>
    <name type="common">Mouse-ear cress</name>
    <dbReference type="NCBI Taxonomy" id="3702"/>
    <lineage>
        <taxon>Eukaryota</taxon>
        <taxon>Viridiplantae</taxon>
        <taxon>Streptophyta</taxon>
        <taxon>Embryophyta</taxon>
        <taxon>Tracheophyta</taxon>
        <taxon>Spermatophyta</taxon>
        <taxon>Magnoliopsida</taxon>
        <taxon>eudicotyledons</taxon>
        <taxon>Gunneridae</taxon>
        <taxon>Pentapetalae</taxon>
        <taxon>rosids</taxon>
        <taxon>malvids</taxon>
        <taxon>Brassicales</taxon>
        <taxon>Brassicaceae</taxon>
        <taxon>Camelineae</taxon>
        <taxon>Arabidopsis</taxon>
    </lineage>
</organism>
<reference evidence="3" key="2">
    <citation type="journal article" date="2017" name="Plant J.">
        <title>Araport11: a complete reannotation of the Arabidopsis thaliana reference genome.</title>
        <authorList>
            <person name="Cheng C.Y."/>
            <person name="Krishnakumar V."/>
            <person name="Chan A.P."/>
            <person name="Thibaud-Nissen F."/>
            <person name="Schobel S."/>
            <person name="Town C.D."/>
        </authorList>
    </citation>
    <scope>GENOME REANNOTATION</scope>
    <source>
        <strain evidence="3">cv. Columbia</strain>
    </source>
</reference>
<gene>
    <name evidence="1 2" type="ordered locus">At1g39060</name>
</gene>
<dbReference type="KEGG" id="ath:AT1G39060"/>
<keyword evidence="3" id="KW-1185">Reference proteome</keyword>
<evidence type="ECO:0000313" key="3">
    <source>
        <dbReference type="Proteomes" id="UP000006548"/>
    </source>
</evidence>
<dbReference type="TAIR" id="AT1G39060"/>
<dbReference type="AlphaFoldDB" id="A0A1P8AM63"/>
<dbReference type="InParanoid" id="A0A1P8AM63"/>
<dbReference type="RefSeq" id="NP_001320229.1">
    <property type="nucleotide sequence ID" value="NM_001333193.1"/>
</dbReference>
<dbReference type="EMBL" id="CP002684">
    <property type="protein sequence ID" value="ANM57744.1"/>
    <property type="molecule type" value="Genomic_DNA"/>
</dbReference>
<dbReference type="GeneID" id="28717317"/>
<reference evidence="2 3" key="1">
    <citation type="journal article" date="2000" name="Nature">
        <title>Sequence and analysis of chromosome 1 of the plant Arabidopsis thaliana.</title>
        <authorList>
            <person name="Theologis A."/>
            <person name="Ecker J.R."/>
            <person name="Palm C.J."/>
            <person name="Federspiel N.A."/>
            <person name="Kaul S."/>
            <person name="White O."/>
            <person name="Alonso J."/>
            <person name="Altafi H."/>
            <person name="Araujo R."/>
            <person name="Bowman C.L."/>
            <person name="Brooks S.Y."/>
            <person name="Buehler E."/>
            <person name="Chan A."/>
            <person name="Chao Q."/>
            <person name="Chen H."/>
            <person name="Cheuk R.F."/>
            <person name="Chin C.W."/>
            <person name="Chung M.K."/>
            <person name="Conn L."/>
            <person name="Conway A.B."/>
            <person name="Conway A.R."/>
            <person name="Creasy T.H."/>
            <person name="Dewar K."/>
            <person name="Dunn P."/>
            <person name="Etgu P."/>
            <person name="Feldblyum T.V."/>
            <person name="Feng J."/>
            <person name="Fong B."/>
            <person name="Fujii C.Y."/>
            <person name="Gill J.E."/>
            <person name="Goldsmith A.D."/>
            <person name="Haas B."/>
            <person name="Hansen N.F."/>
            <person name="Hughes B."/>
            <person name="Huizar L."/>
            <person name="Hunter J.L."/>
            <person name="Jenkins J."/>
            <person name="Johnson-Hopson C."/>
            <person name="Khan S."/>
            <person name="Khaykin E."/>
            <person name="Kim C.J."/>
            <person name="Koo H.L."/>
            <person name="Kremenetskaia I."/>
            <person name="Kurtz D.B."/>
            <person name="Kwan A."/>
            <person name="Lam B."/>
            <person name="Langin-Hooper S."/>
            <person name="Lee A."/>
            <person name="Lee J.M."/>
            <person name="Lenz C.A."/>
            <person name="Li J.H."/>
            <person name="Li Y."/>
            <person name="Lin X."/>
            <person name="Liu S.X."/>
            <person name="Liu Z.A."/>
            <person name="Luros J.S."/>
            <person name="Maiti R."/>
            <person name="Marziali A."/>
            <person name="Militscher J."/>
            <person name="Miranda M."/>
            <person name="Nguyen M."/>
            <person name="Nierman W.C."/>
            <person name="Osborne B.I."/>
            <person name="Pai G."/>
            <person name="Peterson J."/>
            <person name="Pham P.K."/>
            <person name="Rizzo M."/>
            <person name="Rooney T."/>
            <person name="Rowley D."/>
            <person name="Sakano H."/>
            <person name="Salzberg S.L."/>
            <person name="Schwartz J.R."/>
            <person name="Shinn P."/>
            <person name="Southwick A.M."/>
            <person name="Sun H."/>
            <person name="Tallon L.J."/>
            <person name="Tambunga G."/>
            <person name="Toriumi M.J."/>
            <person name="Town C.D."/>
            <person name="Utterback T."/>
            <person name="Van Aken S."/>
            <person name="Vaysberg M."/>
            <person name="Vysotskaia V.S."/>
            <person name="Walker M."/>
            <person name="Wu D."/>
            <person name="Yu G."/>
            <person name="Fraser C.M."/>
            <person name="Venter J.C."/>
            <person name="Davis R.W."/>
        </authorList>
    </citation>
    <scope>NUCLEOTIDE SEQUENCE [LARGE SCALE GENOMIC DNA]</scope>
    <source>
        <strain evidence="3">cv. Columbia</strain>
    </source>
</reference>
<name>A0A1P8AM63_ARATH</name>
<sequence length="77" mass="9084">MAACGRKWPLLGENSRLWRKWPLLGENGYKCCLNTPNPSLTLIISQMHWIVTHFDHKNTNKTVYCFRFWEKMGISDV</sequence>
<accession>A0A1P8AM63</accession>
<dbReference type="Araport" id="AT1G39060"/>
<evidence type="ECO:0000313" key="2">
    <source>
        <dbReference type="EMBL" id="ANM57744.1"/>
    </source>
</evidence>
<dbReference type="ProteomicsDB" id="209965"/>